<dbReference type="GO" id="GO:0015627">
    <property type="term" value="C:type II protein secretion system complex"/>
    <property type="evidence" value="ECO:0007669"/>
    <property type="project" value="TreeGrafter"/>
</dbReference>
<dbReference type="Gene3D" id="1.10.150.280">
    <property type="entry name" value="AF1531-like domain"/>
    <property type="match status" value="1"/>
</dbReference>
<dbReference type="GO" id="GO:0000786">
    <property type="term" value="C:nucleosome"/>
    <property type="evidence" value="ECO:0007669"/>
    <property type="project" value="InterPro"/>
</dbReference>
<dbReference type="GO" id="GO:0006281">
    <property type="term" value="P:DNA repair"/>
    <property type="evidence" value="ECO:0007669"/>
    <property type="project" value="InterPro"/>
</dbReference>
<feature type="region of interest" description="Disordered" evidence="1">
    <location>
        <begin position="79"/>
        <end position="186"/>
    </location>
</feature>
<dbReference type="GO" id="GO:0015628">
    <property type="term" value="P:protein secretion by the type II secretion system"/>
    <property type="evidence" value="ECO:0007669"/>
    <property type="project" value="TreeGrafter"/>
</dbReference>
<dbReference type="EMBL" id="MLJW01000166">
    <property type="protein sequence ID" value="OIQ95473.1"/>
    <property type="molecule type" value="Genomic_DNA"/>
</dbReference>
<feature type="domain" description="Helix-hairpin-helix DNA-binding motif class 1" evidence="2">
    <location>
        <begin position="30"/>
        <end position="49"/>
    </location>
</feature>
<dbReference type="PRINTS" id="PR00624">
    <property type="entry name" value="HISTONEH5"/>
</dbReference>
<dbReference type="SUPFAM" id="SSF47781">
    <property type="entry name" value="RuvA domain 2-like"/>
    <property type="match status" value="1"/>
</dbReference>
<dbReference type="InterPro" id="IPR003583">
    <property type="entry name" value="Hlx-hairpin-Hlx_DNA-bd_motif"/>
</dbReference>
<dbReference type="InterPro" id="IPR051675">
    <property type="entry name" value="Endo/Exo/Phosphatase_dom_1"/>
</dbReference>
<evidence type="ECO:0000313" key="3">
    <source>
        <dbReference type="EMBL" id="OIQ95473.1"/>
    </source>
</evidence>
<proteinExistence type="predicted"/>
<evidence type="ECO:0000256" key="1">
    <source>
        <dbReference type="SAM" id="MobiDB-lite"/>
    </source>
</evidence>
<protein>
    <submittedName>
        <fullName evidence="3">ComE operon protein 1</fullName>
    </submittedName>
</protein>
<dbReference type="InterPro" id="IPR010994">
    <property type="entry name" value="RuvA_2-like"/>
</dbReference>
<dbReference type="GO" id="GO:0030527">
    <property type="term" value="F:structural constituent of chromatin"/>
    <property type="evidence" value="ECO:0007669"/>
    <property type="project" value="InterPro"/>
</dbReference>
<gene>
    <name evidence="3" type="primary">comEA_3</name>
    <name evidence="3" type="ORF">GALL_225360</name>
</gene>
<dbReference type="InterPro" id="IPR004509">
    <property type="entry name" value="Competence_ComEA_HhH"/>
</dbReference>
<reference evidence="3" key="1">
    <citation type="submission" date="2016-10" db="EMBL/GenBank/DDBJ databases">
        <title>Sequence of Gallionella enrichment culture.</title>
        <authorList>
            <person name="Poehlein A."/>
            <person name="Muehling M."/>
            <person name="Daniel R."/>
        </authorList>
    </citation>
    <scope>NUCLEOTIDE SEQUENCE</scope>
</reference>
<feature type="compositionally biased region" description="Basic and acidic residues" evidence="1">
    <location>
        <begin position="89"/>
        <end position="169"/>
    </location>
</feature>
<dbReference type="GO" id="GO:0003677">
    <property type="term" value="F:DNA binding"/>
    <property type="evidence" value="ECO:0007669"/>
    <property type="project" value="InterPro"/>
</dbReference>
<accession>A0A1J5RI62</accession>
<evidence type="ECO:0000259" key="2">
    <source>
        <dbReference type="SMART" id="SM00278"/>
    </source>
</evidence>
<dbReference type="AlphaFoldDB" id="A0A1J5RI62"/>
<sequence length="186" mass="19970">MKKILSLLVLLFAFANMAFAAVNLNTATKEELDSVKGIGPAKAQAIIDYRNKNGSFKSVDDLKNVKGFGDKTVAKMRSELSVSGATTVSKEDKPAKSDDKMTKDDKKADKKAGKKAVKETKAAEAGEDRKADTKAAKETKDSATKDSKKSDKKADKKAAAEAKKAEKAAKKAKKKADKEAKEADKK</sequence>
<dbReference type="Pfam" id="PF12836">
    <property type="entry name" value="HHH_3"/>
    <property type="match status" value="1"/>
</dbReference>
<dbReference type="PANTHER" id="PTHR21180">
    <property type="entry name" value="ENDONUCLEASE/EXONUCLEASE/PHOSPHATASE FAMILY DOMAIN-CONTAINING PROTEIN 1"/>
    <property type="match status" value="1"/>
</dbReference>
<feature type="domain" description="Helix-hairpin-helix DNA-binding motif class 1" evidence="2">
    <location>
        <begin position="60"/>
        <end position="79"/>
    </location>
</feature>
<name>A0A1J5RI62_9ZZZZ</name>
<organism evidence="3">
    <name type="scientific">mine drainage metagenome</name>
    <dbReference type="NCBI Taxonomy" id="410659"/>
    <lineage>
        <taxon>unclassified sequences</taxon>
        <taxon>metagenomes</taxon>
        <taxon>ecological metagenomes</taxon>
    </lineage>
</organism>
<dbReference type="PANTHER" id="PTHR21180:SF32">
    <property type="entry name" value="ENDONUCLEASE_EXONUCLEASE_PHOSPHATASE FAMILY DOMAIN-CONTAINING PROTEIN 1"/>
    <property type="match status" value="1"/>
</dbReference>
<comment type="caution">
    <text evidence="3">The sequence shown here is derived from an EMBL/GenBank/DDBJ whole genome shotgun (WGS) entry which is preliminary data.</text>
</comment>
<dbReference type="GO" id="GO:0006334">
    <property type="term" value="P:nucleosome assembly"/>
    <property type="evidence" value="ECO:0007669"/>
    <property type="project" value="InterPro"/>
</dbReference>
<dbReference type="SMART" id="SM00278">
    <property type="entry name" value="HhH1"/>
    <property type="match status" value="2"/>
</dbReference>
<feature type="compositionally biased region" description="Basic and acidic residues" evidence="1">
    <location>
        <begin position="176"/>
        <end position="186"/>
    </location>
</feature>
<dbReference type="InterPro" id="IPR005819">
    <property type="entry name" value="H1/H5"/>
</dbReference>
<dbReference type="NCBIfam" id="TIGR00426">
    <property type="entry name" value="competence protein ComEA helix-hairpin-helix repeat region"/>
    <property type="match status" value="1"/>
</dbReference>